<dbReference type="Pfam" id="PF12687">
    <property type="entry name" value="DUF3801"/>
    <property type="match status" value="1"/>
</dbReference>
<dbReference type="AlphaFoldDB" id="A0A926FCN5"/>
<reference evidence="1" key="1">
    <citation type="submission" date="2020-08" db="EMBL/GenBank/DDBJ databases">
        <title>Genome public.</title>
        <authorList>
            <person name="Liu C."/>
            <person name="Sun Q."/>
        </authorList>
    </citation>
    <scope>NUCLEOTIDE SEQUENCE</scope>
    <source>
        <strain evidence="1">NSJ-50</strain>
    </source>
</reference>
<proteinExistence type="predicted"/>
<evidence type="ECO:0000313" key="2">
    <source>
        <dbReference type="Proteomes" id="UP000647416"/>
    </source>
</evidence>
<gene>
    <name evidence="1" type="ORF">H8706_03240</name>
</gene>
<keyword evidence="2" id="KW-1185">Reference proteome</keyword>
<name>A0A926FCN5_9FIRM</name>
<protein>
    <submittedName>
        <fullName evidence="1">PcfB family protein</fullName>
    </submittedName>
</protein>
<accession>A0A926FCN5</accession>
<sequence length="156" mass="18067">MQEEIEKKTIALAISGSKITGRTLAKAISVYLNHRKGKLPDLKHGRQTIRDLMKHNTALSNIEITDKNIRSFESTAKKYGIDFALKKDNSEKPPRYLVFFKGRDADVLTMAFNEYSQKILRQKEKPSVRQAIRKLAEIVKSQHKDREKIKDRSIER</sequence>
<dbReference type="EMBL" id="JACRTE010000002">
    <property type="protein sequence ID" value="MBC8595884.1"/>
    <property type="molecule type" value="Genomic_DNA"/>
</dbReference>
<dbReference type="InterPro" id="IPR024234">
    <property type="entry name" value="DUF3801"/>
</dbReference>
<comment type="caution">
    <text evidence="1">The sequence shown here is derived from an EMBL/GenBank/DDBJ whole genome shotgun (WGS) entry which is preliminary data.</text>
</comment>
<organism evidence="1 2">
    <name type="scientific">Qingrenia yutianensis</name>
    <dbReference type="NCBI Taxonomy" id="2763676"/>
    <lineage>
        <taxon>Bacteria</taxon>
        <taxon>Bacillati</taxon>
        <taxon>Bacillota</taxon>
        <taxon>Clostridia</taxon>
        <taxon>Eubacteriales</taxon>
        <taxon>Oscillospiraceae</taxon>
        <taxon>Qingrenia</taxon>
    </lineage>
</organism>
<evidence type="ECO:0000313" key="1">
    <source>
        <dbReference type="EMBL" id="MBC8595884.1"/>
    </source>
</evidence>
<dbReference type="Proteomes" id="UP000647416">
    <property type="component" value="Unassembled WGS sequence"/>
</dbReference>
<dbReference type="RefSeq" id="WP_262431465.1">
    <property type="nucleotide sequence ID" value="NZ_JACRTE010000002.1"/>
</dbReference>